<protein>
    <submittedName>
        <fullName evidence="2">Agmatine deiminase family protein</fullName>
    </submittedName>
</protein>
<keyword evidence="1" id="KW-0378">Hydrolase</keyword>
<dbReference type="PANTHER" id="PTHR31377:SF0">
    <property type="entry name" value="AGMATINE DEIMINASE-RELATED"/>
    <property type="match status" value="1"/>
</dbReference>
<dbReference type="GO" id="GO:0047632">
    <property type="term" value="F:agmatine deiminase activity"/>
    <property type="evidence" value="ECO:0007669"/>
    <property type="project" value="TreeGrafter"/>
</dbReference>
<comment type="caution">
    <text evidence="2">The sequence shown here is derived from an EMBL/GenBank/DDBJ whole genome shotgun (WGS) entry which is preliminary data.</text>
</comment>
<dbReference type="OrthoDB" id="9808013at2"/>
<dbReference type="Proteomes" id="UP000256424">
    <property type="component" value="Unassembled WGS sequence"/>
</dbReference>
<dbReference type="Pfam" id="PF04371">
    <property type="entry name" value="PAD_porph"/>
    <property type="match status" value="1"/>
</dbReference>
<evidence type="ECO:0000313" key="3">
    <source>
        <dbReference type="Proteomes" id="UP000256424"/>
    </source>
</evidence>
<dbReference type="EMBL" id="NXLW01000005">
    <property type="protein sequence ID" value="RDU72684.1"/>
    <property type="molecule type" value="Genomic_DNA"/>
</dbReference>
<keyword evidence="3" id="KW-1185">Reference proteome</keyword>
<dbReference type="GO" id="GO:0004668">
    <property type="term" value="F:protein-arginine deiminase activity"/>
    <property type="evidence" value="ECO:0007669"/>
    <property type="project" value="InterPro"/>
</dbReference>
<evidence type="ECO:0000256" key="1">
    <source>
        <dbReference type="ARBA" id="ARBA00022801"/>
    </source>
</evidence>
<dbReference type="Gene3D" id="3.75.10.10">
    <property type="entry name" value="L-arginine/glycine Amidinotransferase, Chain A"/>
    <property type="match status" value="1"/>
</dbReference>
<organism evidence="2 3">
    <name type="scientific">Helicobacter aurati</name>
    <dbReference type="NCBI Taxonomy" id="137778"/>
    <lineage>
        <taxon>Bacteria</taxon>
        <taxon>Pseudomonadati</taxon>
        <taxon>Campylobacterota</taxon>
        <taxon>Epsilonproteobacteria</taxon>
        <taxon>Campylobacterales</taxon>
        <taxon>Helicobacteraceae</taxon>
        <taxon>Helicobacter</taxon>
    </lineage>
</organism>
<accession>A0A3D8J717</accession>
<name>A0A3D8J717_9HELI</name>
<dbReference type="InterPro" id="IPR007466">
    <property type="entry name" value="Peptidyl-Arg-deiminase_porph"/>
</dbReference>
<dbReference type="SUPFAM" id="SSF55909">
    <property type="entry name" value="Pentein"/>
    <property type="match status" value="2"/>
</dbReference>
<reference evidence="2 3" key="1">
    <citation type="submission" date="2018-04" db="EMBL/GenBank/DDBJ databases">
        <title>Novel Campyloabacter and Helicobacter Species and Strains.</title>
        <authorList>
            <person name="Mannion A.J."/>
            <person name="Shen Z."/>
            <person name="Fox J.G."/>
        </authorList>
    </citation>
    <scope>NUCLEOTIDE SEQUENCE [LARGE SCALE GENOMIC DNA]</scope>
    <source>
        <strain evidence="2 3">MIT 97-5075</strain>
    </source>
</reference>
<sequence>MFAEWEKQKGVVLIYPHKFCGFALNLKEVQDCYDTIIAKILKVEDILLILHPHDEETKKHIQEVLQTLEGVAYKCHCIEIESNDVWARDCLPISVKRGKNTQTITNIANAVLGKGNWQSENLGFFGRLIEQEKQYAEDEYLHEFGNFGFNGWGLKYPANLDNQINNQIQKLGFFSNMKLRDMILEGGSIDSNGAGMLLTTAQCLLESNRNPHLTKEQIEEKLKQYLGVSTILWLTRGFLEGDRTTDGHIDTLARFISEDTIVYVQCQDSHDLHFSELQAMEKELEDLASIHNLKLVALPLCVFKEESSHLDSNKSLIGSDETLQMRYLPASYINFLFLNQKHLLMPIYQKPTDSLALQILQRALPDYTITTVDCKALITQEGSLHCATMQFH</sequence>
<evidence type="ECO:0000313" key="2">
    <source>
        <dbReference type="EMBL" id="RDU72684.1"/>
    </source>
</evidence>
<dbReference type="AlphaFoldDB" id="A0A3D8J717"/>
<gene>
    <name evidence="2" type="ORF">CQA66_03530</name>
</gene>
<dbReference type="PANTHER" id="PTHR31377">
    <property type="entry name" value="AGMATINE DEIMINASE-RELATED"/>
    <property type="match status" value="1"/>
</dbReference>
<dbReference type="GO" id="GO:0009446">
    <property type="term" value="P:putrescine biosynthetic process"/>
    <property type="evidence" value="ECO:0007669"/>
    <property type="project" value="InterPro"/>
</dbReference>
<dbReference type="RefSeq" id="WP_104762474.1">
    <property type="nucleotide sequence ID" value="NZ_FZPM01000004.1"/>
</dbReference>
<proteinExistence type="predicted"/>